<evidence type="ECO:0000313" key="2">
    <source>
        <dbReference type="Proteomes" id="UP000078540"/>
    </source>
</evidence>
<reference evidence="1 2" key="1">
    <citation type="submission" date="2015-09" db="EMBL/GenBank/DDBJ databases">
        <title>Atta colombica WGS genome.</title>
        <authorList>
            <person name="Nygaard S."/>
            <person name="Hu H."/>
            <person name="Boomsma J."/>
            <person name="Zhang G."/>
        </authorList>
    </citation>
    <scope>NUCLEOTIDE SEQUENCE [LARGE SCALE GENOMIC DNA]</scope>
    <source>
        <strain evidence="1">Treedump-2</strain>
        <tissue evidence="1">Whole body</tissue>
    </source>
</reference>
<dbReference type="EMBL" id="KQ976690">
    <property type="protein sequence ID" value="KYM78002.1"/>
    <property type="molecule type" value="Genomic_DNA"/>
</dbReference>
<evidence type="ECO:0000313" key="1">
    <source>
        <dbReference type="EMBL" id="KYM78002.1"/>
    </source>
</evidence>
<gene>
    <name evidence="1" type="ORF">ALC53_11469</name>
</gene>
<keyword evidence="2" id="KW-1185">Reference proteome</keyword>
<dbReference type="Proteomes" id="UP000078540">
    <property type="component" value="Unassembled WGS sequence"/>
</dbReference>
<accession>A0A195B132</accession>
<proteinExistence type="predicted"/>
<name>A0A195B132_9HYME</name>
<sequence length="119" mass="14613">MSSRTKRVDVCEECKVRGRRGSKRVNRALRHSRRKEVMCNNARPMCMHCDRFLIIIAKEPDRFRTKSRRTLHMSREHERSVYRTFMYLLYKRRFPRAERYFLESLIAKRTIAFKFIIKP</sequence>
<protein>
    <submittedName>
        <fullName evidence="1">Uncharacterized protein</fullName>
    </submittedName>
</protein>
<organism evidence="1 2">
    <name type="scientific">Atta colombica</name>
    <dbReference type="NCBI Taxonomy" id="520822"/>
    <lineage>
        <taxon>Eukaryota</taxon>
        <taxon>Metazoa</taxon>
        <taxon>Ecdysozoa</taxon>
        <taxon>Arthropoda</taxon>
        <taxon>Hexapoda</taxon>
        <taxon>Insecta</taxon>
        <taxon>Pterygota</taxon>
        <taxon>Neoptera</taxon>
        <taxon>Endopterygota</taxon>
        <taxon>Hymenoptera</taxon>
        <taxon>Apocrita</taxon>
        <taxon>Aculeata</taxon>
        <taxon>Formicoidea</taxon>
        <taxon>Formicidae</taxon>
        <taxon>Myrmicinae</taxon>
        <taxon>Atta</taxon>
    </lineage>
</organism>
<dbReference type="AlphaFoldDB" id="A0A195B132"/>